<dbReference type="InterPro" id="IPR012341">
    <property type="entry name" value="6hp_glycosidase-like_sf"/>
</dbReference>
<protein>
    <submittedName>
        <fullName evidence="5">Glycoside hydrolase N-terminal domain-containing protein</fullName>
    </submittedName>
</protein>
<feature type="domain" description="Glycosyl hydrolase family 95 N-terminal" evidence="2">
    <location>
        <begin position="66"/>
        <end position="279"/>
    </location>
</feature>
<dbReference type="Pfam" id="PF21307">
    <property type="entry name" value="Glyco_hydro_95_C"/>
    <property type="match status" value="1"/>
</dbReference>
<dbReference type="Gene3D" id="1.50.10.10">
    <property type="match status" value="1"/>
</dbReference>
<reference evidence="5" key="1">
    <citation type="submission" date="2024-07" db="EMBL/GenBank/DDBJ databases">
        <title>Complete genome sequence of Prevotella sp. YM-2024 GTC17253.</title>
        <authorList>
            <person name="Hayashi M."/>
            <person name="Muto Y."/>
            <person name="Tanaka K."/>
            <person name="Niwa H."/>
        </authorList>
    </citation>
    <scope>NUCLEOTIDE SEQUENCE</scope>
    <source>
        <strain evidence="5">GTC17253</strain>
    </source>
</reference>
<dbReference type="InterPro" id="IPR027414">
    <property type="entry name" value="GH95_N_dom"/>
</dbReference>
<gene>
    <name evidence="5" type="ORF">GTC17253_12100</name>
</gene>
<evidence type="ECO:0000259" key="2">
    <source>
        <dbReference type="Pfam" id="PF14498"/>
    </source>
</evidence>
<dbReference type="Pfam" id="PF22124">
    <property type="entry name" value="Glyco_hydro_95_cat"/>
    <property type="match status" value="1"/>
</dbReference>
<organism evidence="5">
    <name type="scientific">Prevotella sp. GTC17253</name>
    <dbReference type="NCBI Taxonomy" id="3236793"/>
    <lineage>
        <taxon>Bacteria</taxon>
        <taxon>Pseudomonadati</taxon>
        <taxon>Bacteroidota</taxon>
        <taxon>Bacteroidia</taxon>
        <taxon>Bacteroidales</taxon>
        <taxon>Prevotellaceae</taxon>
        <taxon>Prevotella</taxon>
    </lineage>
</organism>
<feature type="domain" description="Glycosyl hydrolase family 95 catalytic" evidence="4">
    <location>
        <begin position="305"/>
        <end position="730"/>
    </location>
</feature>
<sequence>MPAYTQVMENQNERGATSEAYDGKWQGEGKNILPKVKQLQPVKEWQSGEGTDYLLTETNKITKGKYPNPVRIWEGEPYPIGNGRIAASVFNGSGRDRFALADMSFWSGGQNKGVINSKGDKSYNGEDGPEATAEQFGGQQPIGDLIVDFHAPAEKGTFIREIRLDEGTVYSACSRNGITVQTTAFCSYPDQVMVVHYKADKPKSLNCRLSFATQRPEDSALSTAQELILNCRLKNGMEEQTKVQVLHSDGEVIAHTDYMELKNITDFTLLVIQETNYAMDYTHAFRGKRAAERVNERVNALQGKSYRELYERHRADYSSLFNRVAFNICTDQEKFSTVPTPERLAAYRQNPNDRGLEETLFNFSRYLMICTSRPGALPAGLQGIWNGMIHAPWGNDYHSNINMQMVYWLPEVGNLSECHLPLIDYLYAIREPNKEATREYLKAINDSKANDSDGWIVYTSHNPFGGNGWQVNLPGSAWYGLHIWEHFAFTEDTVYLKKKAYPMLKELSEYWKAHLKRLGQGGAGFMSNYKPVDISQYPELKNVKEGTLVVPTGWSPEHGPRGEDGVTHDQQIVKELFLNTMKAARIVGENPQWIAELEQIVNNMYTPQIGRKGNLMEWMIDRDPETDHRHTSHLFGVYPGSTISVEHTPRLAEAAKKSLLFRKNSGDSHRSWAWVWRSCLWSRLAEGERAHEMLEKLITYNMLDNLFTTHHIPLQIDGNYGLGAAMIEMLVQSDGQTIRLLPALCKKWPDGSVKGIKARGNITVNMKWEKGKVTSWQLLSPSPKKIKLFVNDAYKQVETQKLAN</sequence>
<evidence type="ECO:0000256" key="1">
    <source>
        <dbReference type="SAM" id="MobiDB-lite"/>
    </source>
</evidence>
<dbReference type="GO" id="GO:0004560">
    <property type="term" value="F:alpha-L-fucosidase activity"/>
    <property type="evidence" value="ECO:0007669"/>
    <property type="project" value="InterPro"/>
</dbReference>
<dbReference type="GO" id="GO:0005975">
    <property type="term" value="P:carbohydrate metabolic process"/>
    <property type="evidence" value="ECO:0007669"/>
    <property type="project" value="InterPro"/>
</dbReference>
<keyword evidence="5" id="KW-0378">Hydrolase</keyword>
<feature type="domain" description="Alpha fucosidase A-like C-terminal" evidence="3">
    <location>
        <begin position="732"/>
        <end position="798"/>
    </location>
</feature>
<dbReference type="AlphaFoldDB" id="A0AB33IP62"/>
<dbReference type="Pfam" id="PF14498">
    <property type="entry name" value="Glyco_hyd_65N_2"/>
    <property type="match status" value="1"/>
</dbReference>
<dbReference type="InterPro" id="IPR049053">
    <property type="entry name" value="AFCA-like_C"/>
</dbReference>
<evidence type="ECO:0000259" key="4">
    <source>
        <dbReference type="Pfam" id="PF22124"/>
    </source>
</evidence>
<dbReference type="InterPro" id="IPR016518">
    <property type="entry name" value="Alpha-L-fucosidase"/>
</dbReference>
<dbReference type="EMBL" id="AP035785">
    <property type="protein sequence ID" value="BFO71244.1"/>
    <property type="molecule type" value="Genomic_DNA"/>
</dbReference>
<feature type="region of interest" description="Disordered" evidence="1">
    <location>
        <begin position="1"/>
        <end position="23"/>
    </location>
</feature>
<dbReference type="PANTHER" id="PTHR31084:SF19">
    <property type="entry name" value="GLYCOSYL HYDROLASE FAMILY 95 N-TERMINAL DOMAIN-CONTAINING PROTEIN"/>
    <property type="match status" value="1"/>
</dbReference>
<accession>A0AB33IP62</accession>
<dbReference type="InterPro" id="IPR054363">
    <property type="entry name" value="GH95_cat"/>
</dbReference>
<evidence type="ECO:0000313" key="5">
    <source>
        <dbReference type="EMBL" id="BFO71244.1"/>
    </source>
</evidence>
<dbReference type="PIRSF" id="PIRSF007663">
    <property type="entry name" value="UCP007663"/>
    <property type="match status" value="1"/>
</dbReference>
<dbReference type="SUPFAM" id="SSF48208">
    <property type="entry name" value="Six-hairpin glycosidases"/>
    <property type="match status" value="1"/>
</dbReference>
<dbReference type="PANTHER" id="PTHR31084">
    <property type="entry name" value="ALPHA-L-FUCOSIDASE 2"/>
    <property type="match status" value="1"/>
</dbReference>
<dbReference type="InterPro" id="IPR008928">
    <property type="entry name" value="6-hairpin_glycosidase_sf"/>
</dbReference>
<evidence type="ECO:0000259" key="3">
    <source>
        <dbReference type="Pfam" id="PF21307"/>
    </source>
</evidence>
<proteinExistence type="predicted"/>
<name>A0AB33IP62_9BACT</name>